<evidence type="ECO:0000256" key="2">
    <source>
        <dbReference type="ARBA" id="ARBA00022692"/>
    </source>
</evidence>
<feature type="transmembrane region" description="Helical" evidence="6">
    <location>
        <begin position="512"/>
        <end position="541"/>
    </location>
</feature>
<gene>
    <name evidence="8" type="primary">ccsA</name>
    <name evidence="8" type="ORF">ETAA1_41470</name>
</gene>
<organism evidence="8 9">
    <name type="scientific">Urbifossiella limnaea</name>
    <dbReference type="NCBI Taxonomy" id="2528023"/>
    <lineage>
        <taxon>Bacteria</taxon>
        <taxon>Pseudomonadati</taxon>
        <taxon>Planctomycetota</taxon>
        <taxon>Planctomycetia</taxon>
        <taxon>Gemmatales</taxon>
        <taxon>Gemmataceae</taxon>
        <taxon>Urbifossiella</taxon>
    </lineage>
</organism>
<dbReference type="GO" id="GO:0020037">
    <property type="term" value="F:heme binding"/>
    <property type="evidence" value="ECO:0007669"/>
    <property type="project" value="InterPro"/>
</dbReference>
<dbReference type="RefSeq" id="WP_145241678.1">
    <property type="nucleotide sequence ID" value="NZ_CP036273.1"/>
</dbReference>
<evidence type="ECO:0000256" key="3">
    <source>
        <dbReference type="ARBA" id="ARBA00022748"/>
    </source>
</evidence>
<accession>A0A517XXI2</accession>
<reference evidence="8 9" key="1">
    <citation type="submission" date="2019-02" db="EMBL/GenBank/DDBJ databases">
        <title>Deep-cultivation of Planctomycetes and their phenomic and genomic characterization uncovers novel biology.</title>
        <authorList>
            <person name="Wiegand S."/>
            <person name="Jogler M."/>
            <person name="Boedeker C."/>
            <person name="Pinto D."/>
            <person name="Vollmers J."/>
            <person name="Rivas-Marin E."/>
            <person name="Kohn T."/>
            <person name="Peeters S.H."/>
            <person name="Heuer A."/>
            <person name="Rast P."/>
            <person name="Oberbeckmann S."/>
            <person name="Bunk B."/>
            <person name="Jeske O."/>
            <person name="Meyerdierks A."/>
            <person name="Storesund J.E."/>
            <person name="Kallscheuer N."/>
            <person name="Luecker S."/>
            <person name="Lage O.M."/>
            <person name="Pohl T."/>
            <person name="Merkel B.J."/>
            <person name="Hornburger P."/>
            <person name="Mueller R.-W."/>
            <person name="Bruemmer F."/>
            <person name="Labrenz M."/>
            <person name="Spormann A.M."/>
            <person name="Op den Camp H."/>
            <person name="Overmann J."/>
            <person name="Amann R."/>
            <person name="Jetten M.S.M."/>
            <person name="Mascher T."/>
            <person name="Medema M.H."/>
            <person name="Devos D.P."/>
            <person name="Kaster A.-K."/>
            <person name="Ovreas L."/>
            <person name="Rohde M."/>
            <person name="Galperin M.Y."/>
            <person name="Jogler C."/>
        </authorList>
    </citation>
    <scope>NUCLEOTIDE SEQUENCE [LARGE SCALE GENOMIC DNA]</scope>
    <source>
        <strain evidence="8 9">ETA_A1</strain>
    </source>
</reference>
<feature type="transmembrane region" description="Helical" evidence="6">
    <location>
        <begin position="600"/>
        <end position="620"/>
    </location>
</feature>
<sequence>MTPTDPAPARAPRPSGWYLPYVCLAVVGMYLASAAGRMNPPRQPFDLEAFARIPVVEGGRVKPLDSAIRLYMRSISGREEYIDLKGDRQPAIKWYLEVLASSREEKSSVYKYKVFRIDNEQVLTELKLAPNADLRYSVEEIGKSINVVLKTASVTAQKRQAGQKVSLYETKMSELASRLQLFMNLARFRGLDQQSNALLLLPPQTDDTKWTSLGDYRDNALRDALLAAMNKLRELLPDARINALTADEAIQLIGPVEGIDPARLSAEQKAEFLTSVQERLKISPALIPDEERREWVETALPLLPQADQSAVRSYLRSEGEARLVADPVAAAWQGMVTAYRENKPDEFNRIVAEYHAKYLDHVSPRDKAAVRVETGYNRFAPFYYCTVLYGMVFLLAAAGLIASASEKPAWGAALQKSAGWVLYATVLVHTAALIVRMYVMDRPFVFVTNLYSSAVFIGWGCVVLGLVLERIFRIGIGNAVAGVLGLATTIVAHNLATDDTLEMMQAVLDTNFWLATHVTTVTLGYTATFFAGFLGAVYVLLQCATVVKDGFTSPQPPSLGGLLSFGAAAAGIVGVPMILLWFFCTAAAAKFEWFHPNIPLVILVVAGGAAAFYAGGLLFLKAGDTAVDANGKPLATGQLPAAAKPLAGMALDAEKGKVLGQMIYGVVCFATLLSFVGTVLGGIWADQSWGRFWGWDPKENGAVLIVLWNALILHARWCGMVKTRGVAVLALFGNVICAWSWFGTNQLGIGLHAYGFDTRLADGCTNFWLSQLLIMGLGLIPARFWASATRRRTEVPVVAVAATTAPAAGPTVVKKKAKKR</sequence>
<dbReference type="OrthoDB" id="9814290at2"/>
<evidence type="ECO:0000259" key="7">
    <source>
        <dbReference type="Pfam" id="PF01578"/>
    </source>
</evidence>
<feature type="transmembrane region" description="Helical" evidence="6">
    <location>
        <begin position="725"/>
        <end position="742"/>
    </location>
</feature>
<proteinExistence type="predicted"/>
<feature type="transmembrane region" description="Helical" evidence="6">
    <location>
        <begin position="417"/>
        <end position="438"/>
    </location>
</feature>
<feature type="transmembrane region" description="Helical" evidence="6">
    <location>
        <begin position="475"/>
        <end position="492"/>
    </location>
</feature>
<dbReference type="GO" id="GO:0017004">
    <property type="term" value="P:cytochrome complex assembly"/>
    <property type="evidence" value="ECO:0007669"/>
    <property type="project" value="UniProtKB-KW"/>
</dbReference>
<evidence type="ECO:0000256" key="6">
    <source>
        <dbReference type="SAM" id="Phobius"/>
    </source>
</evidence>
<feature type="transmembrane region" description="Helical" evidence="6">
    <location>
        <begin position="381"/>
        <end position="405"/>
    </location>
</feature>
<dbReference type="KEGG" id="uli:ETAA1_41470"/>
<evidence type="ECO:0000256" key="5">
    <source>
        <dbReference type="ARBA" id="ARBA00023136"/>
    </source>
</evidence>
<feature type="transmembrane region" description="Helical" evidence="6">
    <location>
        <begin position="562"/>
        <end position="588"/>
    </location>
</feature>
<dbReference type="InterPro" id="IPR045062">
    <property type="entry name" value="Cyt_c_biogenesis_CcsA/CcmC"/>
</dbReference>
<feature type="transmembrane region" description="Helical" evidence="6">
    <location>
        <begin position="767"/>
        <end position="786"/>
    </location>
</feature>
<keyword evidence="5 6" id="KW-0472">Membrane</keyword>
<feature type="transmembrane region" description="Helical" evidence="6">
    <location>
        <begin position="450"/>
        <end position="468"/>
    </location>
</feature>
<evidence type="ECO:0000256" key="1">
    <source>
        <dbReference type="ARBA" id="ARBA00004141"/>
    </source>
</evidence>
<evidence type="ECO:0000313" key="9">
    <source>
        <dbReference type="Proteomes" id="UP000319576"/>
    </source>
</evidence>
<feature type="transmembrane region" description="Helical" evidence="6">
    <location>
        <begin position="663"/>
        <end position="685"/>
    </location>
</feature>
<protein>
    <submittedName>
        <fullName evidence="8">Cytochrome c biogenesis protein CcsA</fullName>
    </submittedName>
</protein>
<evidence type="ECO:0000256" key="4">
    <source>
        <dbReference type="ARBA" id="ARBA00022989"/>
    </source>
</evidence>
<keyword evidence="2 6" id="KW-0812">Transmembrane</keyword>
<dbReference type="InterPro" id="IPR002541">
    <property type="entry name" value="Cyt_c_assembly"/>
</dbReference>
<feature type="transmembrane region" description="Helical" evidence="6">
    <location>
        <begin position="18"/>
        <end position="36"/>
    </location>
</feature>
<keyword evidence="9" id="KW-1185">Reference proteome</keyword>
<feature type="transmembrane region" description="Helical" evidence="6">
    <location>
        <begin position="700"/>
        <end position="718"/>
    </location>
</feature>
<dbReference type="EMBL" id="CP036273">
    <property type="protein sequence ID" value="QDU22171.1"/>
    <property type="molecule type" value="Genomic_DNA"/>
</dbReference>
<dbReference type="Proteomes" id="UP000319576">
    <property type="component" value="Chromosome"/>
</dbReference>
<keyword evidence="3" id="KW-0201">Cytochrome c-type biogenesis</keyword>
<dbReference type="Pfam" id="PF01578">
    <property type="entry name" value="Cytochrom_C_asm"/>
    <property type="match status" value="1"/>
</dbReference>
<dbReference type="PANTHER" id="PTHR30071">
    <property type="entry name" value="HEME EXPORTER PROTEIN C"/>
    <property type="match status" value="1"/>
</dbReference>
<comment type="subcellular location">
    <subcellularLocation>
        <location evidence="1">Membrane</location>
        <topology evidence="1">Multi-pass membrane protein</topology>
    </subcellularLocation>
</comment>
<dbReference type="GO" id="GO:0005886">
    <property type="term" value="C:plasma membrane"/>
    <property type="evidence" value="ECO:0007669"/>
    <property type="project" value="TreeGrafter"/>
</dbReference>
<dbReference type="PANTHER" id="PTHR30071:SF1">
    <property type="entry name" value="CYTOCHROME B_B6 PROTEIN-RELATED"/>
    <property type="match status" value="1"/>
</dbReference>
<evidence type="ECO:0000313" key="8">
    <source>
        <dbReference type="EMBL" id="QDU22171.1"/>
    </source>
</evidence>
<feature type="domain" description="Cytochrome c assembly protein" evidence="7">
    <location>
        <begin position="448"/>
        <end position="752"/>
    </location>
</feature>
<dbReference type="AlphaFoldDB" id="A0A517XXI2"/>
<keyword evidence="4 6" id="KW-1133">Transmembrane helix</keyword>
<name>A0A517XXI2_9BACT</name>